<dbReference type="PROSITE" id="PS50109">
    <property type="entry name" value="HIS_KIN"/>
    <property type="match status" value="1"/>
</dbReference>
<evidence type="ECO:0000256" key="3">
    <source>
        <dbReference type="ARBA" id="ARBA00022553"/>
    </source>
</evidence>
<dbReference type="SMART" id="SM00086">
    <property type="entry name" value="PAC"/>
    <property type="match status" value="1"/>
</dbReference>
<dbReference type="EMBL" id="FXWH01000003">
    <property type="protein sequence ID" value="SMQ80375.1"/>
    <property type="molecule type" value="Genomic_DNA"/>
</dbReference>
<dbReference type="InterPro" id="IPR036890">
    <property type="entry name" value="HATPase_C_sf"/>
</dbReference>
<dbReference type="PRINTS" id="PR00344">
    <property type="entry name" value="BCTRLSENSOR"/>
</dbReference>
<keyword evidence="3 4" id="KW-0597">Phosphoprotein</keyword>
<dbReference type="PROSITE" id="PS50113">
    <property type="entry name" value="PAC"/>
    <property type="match status" value="1"/>
</dbReference>
<keyword evidence="10" id="KW-1185">Reference proteome</keyword>
<dbReference type="SUPFAM" id="SSF52172">
    <property type="entry name" value="CheY-like"/>
    <property type="match status" value="1"/>
</dbReference>
<dbReference type="SUPFAM" id="SSF55874">
    <property type="entry name" value="ATPase domain of HSP90 chaperone/DNA topoisomerase II/histidine kinase"/>
    <property type="match status" value="1"/>
</dbReference>
<dbReference type="SMART" id="SM00387">
    <property type="entry name" value="HATPase_c"/>
    <property type="match status" value="1"/>
</dbReference>
<dbReference type="Gene3D" id="3.40.50.2300">
    <property type="match status" value="1"/>
</dbReference>
<dbReference type="CDD" id="cd00130">
    <property type="entry name" value="PAS"/>
    <property type="match status" value="3"/>
</dbReference>
<dbReference type="PROSITE" id="PS50110">
    <property type="entry name" value="RESPONSE_REGULATORY"/>
    <property type="match status" value="1"/>
</dbReference>
<dbReference type="InterPro" id="IPR003594">
    <property type="entry name" value="HATPase_dom"/>
</dbReference>
<dbReference type="Gene3D" id="3.30.565.10">
    <property type="entry name" value="Histidine kinase-like ATPase, C-terminal domain"/>
    <property type="match status" value="1"/>
</dbReference>
<feature type="modified residue" description="4-aspartylphosphate" evidence="4">
    <location>
        <position position="704"/>
    </location>
</feature>
<dbReference type="CDD" id="cd00082">
    <property type="entry name" value="HisKA"/>
    <property type="match status" value="1"/>
</dbReference>
<dbReference type="GO" id="GO:0000155">
    <property type="term" value="F:phosphorelay sensor kinase activity"/>
    <property type="evidence" value="ECO:0007669"/>
    <property type="project" value="InterPro"/>
</dbReference>
<evidence type="ECO:0000259" key="5">
    <source>
        <dbReference type="PROSITE" id="PS50109"/>
    </source>
</evidence>
<feature type="domain" description="Response regulatory" evidence="6">
    <location>
        <begin position="654"/>
        <end position="770"/>
    </location>
</feature>
<dbReference type="InterPro" id="IPR000014">
    <property type="entry name" value="PAS"/>
</dbReference>
<name>A0A1Y6FXJ3_9GAMM</name>
<dbReference type="SMART" id="SM00091">
    <property type="entry name" value="PAS"/>
    <property type="match status" value="3"/>
</dbReference>
<evidence type="ECO:0000259" key="8">
    <source>
        <dbReference type="PROSITE" id="PS50113"/>
    </source>
</evidence>
<evidence type="ECO:0000259" key="6">
    <source>
        <dbReference type="PROSITE" id="PS50110"/>
    </source>
</evidence>
<dbReference type="InterPro" id="IPR036097">
    <property type="entry name" value="HisK_dim/P_sf"/>
</dbReference>
<sequence length="773" mass="87604">MSNHKEPASLEPMSQFDYVRIFEQGSGKNLVLSPGEYRIVGVSDAYLEATMTTREQIMGELVFDIFPDDDSDPRADVTKAIRHSLETVEMTKQPHSMPALRYPIQRPESAGGGFEERWWDITNVPVFDAAGNLMVINNHVNDITALKNSEDLNARLRSTIENINDAFFLIDTEWKAMFLNQRAEKLLDRKAADLVGKYIWDEFPEAKESDFYIQYNKAVDTQKTVRFVEYYEPLDKWLQVSAYPVSDGLAVYFRDVTDERKNQDALKLNKERFDLVTKASHDVIWDWDIVTDEVWWNDSLKEIYGYHPKDVEKDSKSWLNRIHPDDLEVVSEDIHSVLDSTQSNWELEYRFRYQSGDYATVIDRGYVLRDEHGKALRMIGSMLDVTERRIMDAKLRQAQKLEAVGHLTGGIAHDFNNLLTVILGNAELITEQLGQQSHLRDYGNMIISAAERGSELTNRLLAFARKQPLSPKAIDLPELFSDLKVLLQRTLTENVSVEITHQPGVSSIEADQVQLESALLNLVINAHDAMPNGGRLSIETCNTTLDDVYVEMFPDVKAGDYVMIAICDNGSGMNAETLAQAYEPFFTTKEVGKGSGLGLSMVYGFIKQSGGHMRIYSEPNHGTCVKLYLPPLLEIQEASSEPVQLAQPQHGKEHILVVEDDPLVRDHVVKLLESLGYRITSASSGDEAFERLAEFSSVDLLFTDIVMPGKLNGSELAVAAQNMYPNLKVIFTSGYTEETLMHQGRLNYGVHLLSKPYRRYQLADKLRSVLDYE</sequence>
<dbReference type="EC" id="2.7.13.3" evidence="2"/>
<dbReference type="InterPro" id="IPR001789">
    <property type="entry name" value="Sig_transdc_resp-reg_receiver"/>
</dbReference>
<dbReference type="AlphaFoldDB" id="A0A1Y6FXJ3"/>
<evidence type="ECO:0000259" key="7">
    <source>
        <dbReference type="PROSITE" id="PS50112"/>
    </source>
</evidence>
<dbReference type="InterPro" id="IPR005467">
    <property type="entry name" value="His_kinase_dom"/>
</dbReference>
<dbReference type="Gene3D" id="1.10.287.130">
    <property type="match status" value="1"/>
</dbReference>
<evidence type="ECO:0000256" key="2">
    <source>
        <dbReference type="ARBA" id="ARBA00012438"/>
    </source>
</evidence>
<feature type="domain" description="PAS" evidence="7">
    <location>
        <begin position="152"/>
        <end position="222"/>
    </location>
</feature>
<dbReference type="InterPro" id="IPR003661">
    <property type="entry name" value="HisK_dim/P_dom"/>
</dbReference>
<dbReference type="Pfam" id="PF00512">
    <property type="entry name" value="HisKA"/>
    <property type="match status" value="1"/>
</dbReference>
<dbReference type="PANTHER" id="PTHR43065:SF42">
    <property type="entry name" value="TWO-COMPONENT SENSOR PPRA"/>
    <property type="match status" value="1"/>
</dbReference>
<dbReference type="SMART" id="SM00448">
    <property type="entry name" value="REC"/>
    <property type="match status" value="1"/>
</dbReference>
<dbReference type="Pfam" id="PF13426">
    <property type="entry name" value="PAS_9"/>
    <property type="match status" value="1"/>
</dbReference>
<dbReference type="Pfam" id="PF00072">
    <property type="entry name" value="Response_reg"/>
    <property type="match status" value="1"/>
</dbReference>
<dbReference type="PROSITE" id="PS50112">
    <property type="entry name" value="PAS"/>
    <property type="match status" value="2"/>
</dbReference>
<dbReference type="InterPro" id="IPR001610">
    <property type="entry name" value="PAC"/>
</dbReference>
<dbReference type="SUPFAM" id="SSF47384">
    <property type="entry name" value="Homodimeric domain of signal transducing histidine kinase"/>
    <property type="match status" value="1"/>
</dbReference>
<dbReference type="InterPro" id="IPR000700">
    <property type="entry name" value="PAS-assoc_C"/>
</dbReference>
<evidence type="ECO:0000256" key="4">
    <source>
        <dbReference type="PROSITE-ProRule" id="PRU00169"/>
    </source>
</evidence>
<evidence type="ECO:0000256" key="1">
    <source>
        <dbReference type="ARBA" id="ARBA00000085"/>
    </source>
</evidence>
<dbReference type="OrthoDB" id="9810730at2"/>
<accession>A0A1Y6FXJ3</accession>
<protein>
    <recommendedName>
        <fullName evidence="2">histidine kinase</fullName>
        <ecNumber evidence="2">2.7.13.3</ecNumber>
    </recommendedName>
</protein>
<dbReference type="InterPro" id="IPR035965">
    <property type="entry name" value="PAS-like_dom_sf"/>
</dbReference>
<dbReference type="Gene3D" id="3.30.450.20">
    <property type="entry name" value="PAS domain"/>
    <property type="match status" value="3"/>
</dbReference>
<reference evidence="10" key="1">
    <citation type="submission" date="2017-04" db="EMBL/GenBank/DDBJ databases">
        <authorList>
            <person name="Varghese N."/>
            <person name="Submissions S."/>
        </authorList>
    </citation>
    <scope>NUCLEOTIDE SEQUENCE [LARGE SCALE GENOMIC DNA]</scope>
</reference>
<evidence type="ECO:0000313" key="10">
    <source>
        <dbReference type="Proteomes" id="UP000194450"/>
    </source>
</evidence>
<proteinExistence type="predicted"/>
<evidence type="ECO:0000313" key="9">
    <source>
        <dbReference type="EMBL" id="SMQ80375.1"/>
    </source>
</evidence>
<dbReference type="Pfam" id="PF02518">
    <property type="entry name" value="HATPase_c"/>
    <property type="match status" value="1"/>
</dbReference>
<dbReference type="CDD" id="cd18161">
    <property type="entry name" value="REC_hyHK_blue-like"/>
    <property type="match status" value="1"/>
</dbReference>
<feature type="domain" description="PAC" evidence="8">
    <location>
        <begin position="345"/>
        <end position="397"/>
    </location>
</feature>
<dbReference type="InterPro" id="IPR004358">
    <property type="entry name" value="Sig_transdc_His_kin-like_C"/>
</dbReference>
<dbReference type="Proteomes" id="UP000194450">
    <property type="component" value="Unassembled WGS sequence"/>
</dbReference>
<gene>
    <name evidence="9" type="ORF">SAMN06297229_2141</name>
</gene>
<feature type="domain" description="Histidine kinase" evidence="5">
    <location>
        <begin position="410"/>
        <end position="633"/>
    </location>
</feature>
<dbReference type="SUPFAM" id="SSF55785">
    <property type="entry name" value="PYP-like sensor domain (PAS domain)"/>
    <property type="match status" value="3"/>
</dbReference>
<organism evidence="9 10">
    <name type="scientific">Pseudidiomarina planktonica</name>
    <dbReference type="NCBI Taxonomy" id="1323738"/>
    <lineage>
        <taxon>Bacteria</taxon>
        <taxon>Pseudomonadati</taxon>
        <taxon>Pseudomonadota</taxon>
        <taxon>Gammaproteobacteria</taxon>
        <taxon>Alteromonadales</taxon>
        <taxon>Idiomarinaceae</taxon>
        <taxon>Pseudidiomarina</taxon>
    </lineage>
</organism>
<dbReference type="PANTHER" id="PTHR43065">
    <property type="entry name" value="SENSOR HISTIDINE KINASE"/>
    <property type="match status" value="1"/>
</dbReference>
<dbReference type="CDD" id="cd16919">
    <property type="entry name" value="HATPase_CckA-like"/>
    <property type="match status" value="1"/>
</dbReference>
<dbReference type="Pfam" id="PF08447">
    <property type="entry name" value="PAS_3"/>
    <property type="match status" value="1"/>
</dbReference>
<feature type="domain" description="PAS" evidence="7">
    <location>
        <begin position="269"/>
        <end position="341"/>
    </location>
</feature>
<dbReference type="NCBIfam" id="TIGR00229">
    <property type="entry name" value="sensory_box"/>
    <property type="match status" value="2"/>
</dbReference>
<dbReference type="InterPro" id="IPR013656">
    <property type="entry name" value="PAS_4"/>
</dbReference>
<dbReference type="SMART" id="SM00388">
    <property type="entry name" value="HisKA"/>
    <property type="match status" value="1"/>
</dbReference>
<dbReference type="InterPro" id="IPR013655">
    <property type="entry name" value="PAS_fold_3"/>
</dbReference>
<comment type="catalytic activity">
    <reaction evidence="1">
        <text>ATP + protein L-histidine = ADP + protein N-phospho-L-histidine.</text>
        <dbReference type="EC" id="2.7.13.3"/>
    </reaction>
</comment>
<dbReference type="Pfam" id="PF08448">
    <property type="entry name" value="PAS_4"/>
    <property type="match status" value="1"/>
</dbReference>
<dbReference type="InterPro" id="IPR011006">
    <property type="entry name" value="CheY-like_superfamily"/>
</dbReference>